<feature type="non-terminal residue" evidence="6">
    <location>
        <position position="351"/>
    </location>
</feature>
<feature type="non-terminal residue" evidence="6">
    <location>
        <position position="1"/>
    </location>
</feature>
<feature type="domain" description="Cadherin" evidence="5">
    <location>
        <begin position="13"/>
        <end position="205"/>
    </location>
</feature>
<evidence type="ECO:0000259" key="5">
    <source>
        <dbReference type="PROSITE" id="PS50268"/>
    </source>
</evidence>
<dbReference type="GO" id="GO:0016342">
    <property type="term" value="C:catenin complex"/>
    <property type="evidence" value="ECO:0007669"/>
    <property type="project" value="TreeGrafter"/>
</dbReference>
<keyword evidence="3" id="KW-0106">Calcium</keyword>
<evidence type="ECO:0000256" key="1">
    <source>
        <dbReference type="ARBA" id="ARBA00004370"/>
    </source>
</evidence>
<evidence type="ECO:0000256" key="3">
    <source>
        <dbReference type="ARBA" id="ARBA00022837"/>
    </source>
</evidence>
<dbReference type="GO" id="GO:0005509">
    <property type="term" value="F:calcium ion binding"/>
    <property type="evidence" value="ECO:0007669"/>
    <property type="project" value="InterPro"/>
</dbReference>
<keyword evidence="2" id="KW-0677">Repeat</keyword>
<dbReference type="PANTHER" id="PTHR24027">
    <property type="entry name" value="CADHERIN-23"/>
    <property type="match status" value="1"/>
</dbReference>
<organism evidence="6 7">
    <name type="scientific">Bathymodiolus thermophilus thioautotrophic gill symbiont</name>
    <dbReference type="NCBI Taxonomy" id="2360"/>
    <lineage>
        <taxon>Bacteria</taxon>
        <taxon>Pseudomonadati</taxon>
        <taxon>Pseudomonadota</taxon>
        <taxon>Gammaproteobacteria</taxon>
        <taxon>sulfur-oxidizing symbionts</taxon>
    </lineage>
</organism>
<dbReference type="PRINTS" id="PR00205">
    <property type="entry name" value="CADHERIN"/>
</dbReference>
<dbReference type="CDD" id="cd11304">
    <property type="entry name" value="Cadherin_repeat"/>
    <property type="match status" value="1"/>
</dbReference>
<dbReference type="GO" id="GO:0045296">
    <property type="term" value="F:cadherin binding"/>
    <property type="evidence" value="ECO:0007669"/>
    <property type="project" value="TreeGrafter"/>
</dbReference>
<dbReference type="InterPro" id="IPR002126">
    <property type="entry name" value="Cadherin-like_dom"/>
</dbReference>
<reference evidence="7" key="1">
    <citation type="submission" date="2016-09" db="EMBL/GenBank/DDBJ databases">
        <title>Genome Sequence of Bathymodiolus thermophilus sulfur-oxidizing gill endosymbiont.</title>
        <authorList>
            <person name="Ponnudurai R."/>
            <person name="Kleiner M."/>
            <person name="Sayavedra L."/>
            <person name="Thuermer A."/>
            <person name="Felbeck H."/>
            <person name="Schlueter R."/>
            <person name="Schweder T."/>
            <person name="Markert S."/>
        </authorList>
    </citation>
    <scope>NUCLEOTIDE SEQUENCE [LARGE SCALE GENOMIC DNA]</scope>
    <source>
        <strain evidence="7">BAT/CrabSpa'14</strain>
    </source>
</reference>
<dbReference type="InterPro" id="IPR039808">
    <property type="entry name" value="Cadherin"/>
</dbReference>
<evidence type="ECO:0000256" key="4">
    <source>
        <dbReference type="ARBA" id="ARBA00023136"/>
    </source>
</evidence>
<dbReference type="GO" id="GO:0008013">
    <property type="term" value="F:beta-catenin binding"/>
    <property type="evidence" value="ECO:0007669"/>
    <property type="project" value="TreeGrafter"/>
</dbReference>
<dbReference type="EMBL" id="MIQH01000693">
    <property type="protein sequence ID" value="OJA03382.1"/>
    <property type="molecule type" value="Genomic_DNA"/>
</dbReference>
<dbReference type="GO" id="GO:0007156">
    <property type="term" value="P:homophilic cell adhesion via plasma membrane adhesion molecules"/>
    <property type="evidence" value="ECO:0007669"/>
    <property type="project" value="InterPro"/>
</dbReference>
<dbReference type="PANTHER" id="PTHR24027:SF438">
    <property type="entry name" value="CADHERIN 23"/>
    <property type="match status" value="1"/>
</dbReference>
<keyword evidence="4" id="KW-0472">Membrane</keyword>
<protein>
    <recommendedName>
        <fullName evidence="5">Cadherin domain-containing protein</fullName>
    </recommendedName>
</protein>
<evidence type="ECO:0000313" key="7">
    <source>
        <dbReference type="Proteomes" id="UP000182798"/>
    </source>
</evidence>
<dbReference type="InterPro" id="IPR015919">
    <property type="entry name" value="Cadherin-like_sf"/>
</dbReference>
<name>A0A1J8P1G2_9GAMM</name>
<evidence type="ECO:0000256" key="2">
    <source>
        <dbReference type="ARBA" id="ARBA00022737"/>
    </source>
</evidence>
<gene>
    <name evidence="6" type="ORF">BGC33_03425</name>
</gene>
<sequence>LEIKDVDDTAPTNILINTTNIADNISASMQVAYFSAVDSDTVGTHRYSFDNLNGVNNADNGKFTLSTDGKLSVKAAVNFATQSQYHIVIQVADTGATFSRGFTLNVVQTLTITSPATATVVENTNKVITLTANRDNVAFAITNGADKAKFTLSGTTLTFAATDFEARVDDNTYEVEITASKTGEISSTQTLIVTLTDLNDETPTAITFSGNLSIAESTVIDAELGTFATTDADTSDTFTYTSSNTAFTFDNNKLKLNTTLNYETTTSLATTITVTDGNSHTFNKDFTFTITDTNNIAPSNIQLTTTTIADNTTAGTTIATISATDTDTTGETITYTLGGTDATSFTISGNQ</sequence>
<dbReference type="Proteomes" id="UP000182798">
    <property type="component" value="Unassembled WGS sequence"/>
</dbReference>
<evidence type="ECO:0000313" key="6">
    <source>
        <dbReference type="EMBL" id="OJA03382.1"/>
    </source>
</evidence>
<proteinExistence type="predicted"/>
<comment type="subcellular location">
    <subcellularLocation>
        <location evidence="1">Membrane</location>
    </subcellularLocation>
</comment>
<feature type="domain" description="Cadherin" evidence="5">
    <location>
        <begin position="213"/>
        <end position="300"/>
    </location>
</feature>
<dbReference type="AlphaFoldDB" id="A0A1J8P1G2"/>
<dbReference type="Gene3D" id="2.60.40.60">
    <property type="entry name" value="Cadherins"/>
    <property type="match status" value="3"/>
</dbReference>
<dbReference type="SUPFAM" id="SSF49313">
    <property type="entry name" value="Cadherin-like"/>
    <property type="match status" value="3"/>
</dbReference>
<dbReference type="RefSeq" id="WP_198934588.1">
    <property type="nucleotide sequence ID" value="NZ_MIQH01000693.1"/>
</dbReference>
<dbReference type="GO" id="GO:0016477">
    <property type="term" value="P:cell migration"/>
    <property type="evidence" value="ECO:0007669"/>
    <property type="project" value="TreeGrafter"/>
</dbReference>
<accession>A0A1J8P1G2</accession>
<comment type="caution">
    <text evidence="6">The sequence shown here is derived from an EMBL/GenBank/DDBJ whole genome shotgun (WGS) entry which is preliminary data.</text>
</comment>
<dbReference type="PROSITE" id="PS50268">
    <property type="entry name" value="CADHERIN_2"/>
    <property type="match status" value="2"/>
</dbReference>